<dbReference type="RefSeq" id="WP_377573414.1">
    <property type="nucleotide sequence ID" value="NZ_JBHTKA010000001.1"/>
</dbReference>
<dbReference type="Proteomes" id="UP001597112">
    <property type="component" value="Unassembled WGS sequence"/>
</dbReference>
<organism evidence="1 2">
    <name type="scientific">Ohtaekwangia kribbensis</name>
    <dbReference type="NCBI Taxonomy" id="688913"/>
    <lineage>
        <taxon>Bacteria</taxon>
        <taxon>Pseudomonadati</taxon>
        <taxon>Bacteroidota</taxon>
        <taxon>Cytophagia</taxon>
        <taxon>Cytophagales</taxon>
        <taxon>Fulvivirgaceae</taxon>
        <taxon>Ohtaekwangia</taxon>
    </lineage>
</organism>
<keyword evidence="2" id="KW-1185">Reference proteome</keyword>
<comment type="caution">
    <text evidence="1">The sequence shown here is derived from an EMBL/GenBank/DDBJ whole genome shotgun (WGS) entry which is preliminary data.</text>
</comment>
<gene>
    <name evidence="1" type="ORF">ACFQ21_00770</name>
</gene>
<dbReference type="EMBL" id="JBHTKA010000001">
    <property type="protein sequence ID" value="MFD0997809.1"/>
    <property type="molecule type" value="Genomic_DNA"/>
</dbReference>
<dbReference type="InterPro" id="IPR011009">
    <property type="entry name" value="Kinase-like_dom_sf"/>
</dbReference>
<reference evidence="2" key="1">
    <citation type="journal article" date="2019" name="Int. J. Syst. Evol. Microbiol.">
        <title>The Global Catalogue of Microorganisms (GCM) 10K type strain sequencing project: providing services to taxonomists for standard genome sequencing and annotation.</title>
        <authorList>
            <consortium name="The Broad Institute Genomics Platform"/>
            <consortium name="The Broad Institute Genome Sequencing Center for Infectious Disease"/>
            <person name="Wu L."/>
            <person name="Ma J."/>
        </authorList>
    </citation>
    <scope>NUCLEOTIDE SEQUENCE [LARGE SCALE GENOMIC DNA]</scope>
    <source>
        <strain evidence="2">CCUG 58938</strain>
    </source>
</reference>
<name>A0ABW3JWA7_9BACT</name>
<dbReference type="SUPFAM" id="SSF56112">
    <property type="entry name" value="Protein kinase-like (PK-like)"/>
    <property type="match status" value="1"/>
</dbReference>
<evidence type="ECO:0008006" key="3">
    <source>
        <dbReference type="Google" id="ProtNLM"/>
    </source>
</evidence>
<sequence>MEEKDVHDIAWRGLYANDFIHGSLEETHISWVILAKGFAFKIKKPVRLSFLDFSTLALRKKLCEKELMLNRRFSNIYLDVLPVRKVQGQWIIGGPSDMHTVDYCVVMKRMATAKRLDKLLQKNAVSVVSLKTLAADIALFHNNAQQTFRSFSIDTGSSIFNDIESVSEFARDALGIRYHEIIRESIEWSDAFLTRHQGRLQQRIDSGMQRDVHGDLHSGNIFLYTKPVLFDCIEFNDVYRQIDVLYEVAFLCMDLERFNQWQLADVFLTEYVKRFSAFQQPEDYSLFIYFKSLRANIRAKVHAEQCRQTHDTHEQQYHRDEAAKYLKLMAKYVARKLAYAHHD</sequence>
<dbReference type="PANTHER" id="PTHR43883:SF1">
    <property type="entry name" value="GLUCONOKINASE"/>
    <property type="match status" value="1"/>
</dbReference>
<evidence type="ECO:0000313" key="2">
    <source>
        <dbReference type="Proteomes" id="UP001597112"/>
    </source>
</evidence>
<accession>A0ABW3JWA7</accession>
<proteinExistence type="predicted"/>
<dbReference type="PANTHER" id="PTHR43883">
    <property type="entry name" value="SLR0207 PROTEIN"/>
    <property type="match status" value="1"/>
</dbReference>
<evidence type="ECO:0000313" key="1">
    <source>
        <dbReference type="EMBL" id="MFD0997809.1"/>
    </source>
</evidence>
<dbReference type="InterPro" id="IPR052732">
    <property type="entry name" value="Cell-binding_unc_protein"/>
</dbReference>
<protein>
    <recommendedName>
        <fullName evidence="3">Aminoglycoside phosphotransferase domain-containing protein</fullName>
    </recommendedName>
</protein>